<dbReference type="GO" id="GO:0005737">
    <property type="term" value="C:cytoplasm"/>
    <property type="evidence" value="ECO:0007669"/>
    <property type="project" value="TreeGrafter"/>
</dbReference>
<comment type="subunit">
    <text evidence="5">AMPK is a heterotrimer of an alpha catalytic subunit (PRKAA1 or PRKAA2), a beta (PRKAB1 or PRKAB2) and a gamma non-catalytic subunits (PRKAG1, PRKAG2 or PRKAG3). Interacts with FNIP1 and FNIP2.</text>
</comment>
<feature type="compositionally biased region" description="Basic and acidic residues" evidence="7">
    <location>
        <begin position="664"/>
        <end position="692"/>
    </location>
</feature>
<feature type="compositionally biased region" description="Basic and acidic residues" evidence="7">
    <location>
        <begin position="555"/>
        <end position="587"/>
    </location>
</feature>
<evidence type="ECO:0000256" key="5">
    <source>
        <dbReference type="ARBA" id="ARBA00025878"/>
    </source>
</evidence>
<dbReference type="Pfam" id="PF00571">
    <property type="entry name" value="CBS"/>
    <property type="match status" value="1"/>
</dbReference>
<comment type="caution">
    <text evidence="9">The sequence shown here is derived from an EMBL/GenBank/DDBJ whole genome shotgun (WGS) entry which is preliminary data.</text>
</comment>
<dbReference type="Gene3D" id="3.10.580.10">
    <property type="entry name" value="CBS-domain"/>
    <property type="match status" value="2"/>
</dbReference>
<keyword evidence="4" id="KW-0275">Fatty acid biosynthesis</keyword>
<evidence type="ECO:0000313" key="10">
    <source>
        <dbReference type="Proteomes" id="UP001460270"/>
    </source>
</evidence>
<feature type="compositionally biased region" description="Acidic residues" evidence="7">
    <location>
        <begin position="588"/>
        <end position="602"/>
    </location>
</feature>
<keyword evidence="4" id="KW-0444">Lipid biosynthesis</keyword>
<dbReference type="PANTHER" id="PTHR13780">
    <property type="entry name" value="AMP-ACTIVATED PROTEIN KINASE, GAMMA REGULATORY SUBUNIT"/>
    <property type="match status" value="1"/>
</dbReference>
<evidence type="ECO:0000256" key="4">
    <source>
        <dbReference type="ARBA" id="ARBA00023160"/>
    </source>
</evidence>
<dbReference type="GO" id="GO:0019901">
    <property type="term" value="F:protein kinase binding"/>
    <property type="evidence" value="ECO:0007669"/>
    <property type="project" value="TreeGrafter"/>
</dbReference>
<gene>
    <name evidence="9" type="ORF">WMY93_033738</name>
</gene>
<dbReference type="GO" id="GO:0005634">
    <property type="term" value="C:nucleus"/>
    <property type="evidence" value="ECO:0007669"/>
    <property type="project" value="TreeGrafter"/>
</dbReference>
<sequence>MTSNRVTTRKVMKAYHIRTAPVRLTMTLNCSSDVSRLTLLLTRRNTTDAPTPVLTRLTLLFLRLTTDAHCVSRLTLTAPVFVSEMDHTDKYGNRKAESLSNLFHRSSKHRLSFSGIPSVSVGIKLFKRNKPRALSVSSPHPPPQAPPSFPLLTYQSEPRRRDAGRLRSYSSPPVTWTRPPPRHATPIKRQTTPPPQRVSKVIKGFNCGRTGSKPGLNGLSRHLHEVYEVTKCYEHRPTSSKLVVFDTTLRKAFFALVANGVRAAPLWERRNRVLSDVDITDFINILNRYYNLQWSVDQIDISFSSFSPVVSPVFSPALVLVFEAVHSLIKHKIHRLPVIDPISGNALYILTHKRILKFLQLFVCEMAMPAFMKQSLEELGVGTYSNIAYIHPDTPLYTALSLFTHRRVSALPVVDYSGKVVDIYSKFDVIGNLAAEKTYNNLDVTVTQALKHRSQYFEGVLKCHKLETLETIVDRIVKAEVLGRKESLPSQAPNLNTALQQGDEETKQGASEGHEEATEEGPKVGDEDVEQGANEGDEETKEGEEETKEGDEEAKEGANEGYEENKEPEQGDKEGSEDADEETRKEETSEEANEEATEEEQGEKETGETEGERRLRKQLRRQTRKLQRTHVRRQRRRSKETRKRVRPEERRRVRKQQKKKQRRRTSEEACEETNKEACEETNKEATEETSKEGDEEATEEAEKGEELEETVNQTSEQEEAES</sequence>
<name>A0AAW0MK56_9GOBI</name>
<evidence type="ECO:0000256" key="6">
    <source>
        <dbReference type="PROSITE-ProRule" id="PRU00703"/>
    </source>
</evidence>
<dbReference type="InterPro" id="IPR000644">
    <property type="entry name" value="CBS_dom"/>
</dbReference>
<feature type="domain" description="CBS" evidence="8">
    <location>
        <begin position="306"/>
        <end position="368"/>
    </location>
</feature>
<dbReference type="InterPro" id="IPR050511">
    <property type="entry name" value="AMPK_gamma/SDS23_families"/>
</dbReference>
<feature type="compositionally biased region" description="Basic and acidic residues" evidence="7">
    <location>
        <begin position="504"/>
        <end position="526"/>
    </location>
</feature>
<keyword evidence="4" id="KW-0443">Lipid metabolism</keyword>
<keyword evidence="10" id="KW-1185">Reference proteome</keyword>
<feature type="compositionally biased region" description="Basic and acidic residues" evidence="7">
    <location>
        <begin position="603"/>
        <end position="613"/>
    </location>
</feature>
<dbReference type="CDD" id="cd04641">
    <property type="entry name" value="CBS_euAMPK_gamma-like_repeat2"/>
    <property type="match status" value="1"/>
</dbReference>
<feature type="compositionally biased region" description="Basic residues" evidence="7">
    <location>
        <begin position="614"/>
        <end position="645"/>
    </location>
</feature>
<keyword evidence="3 6" id="KW-0129">CBS domain</keyword>
<evidence type="ECO:0000313" key="9">
    <source>
        <dbReference type="EMBL" id="KAK7879548.1"/>
    </source>
</evidence>
<evidence type="ECO:0000256" key="2">
    <source>
        <dbReference type="ARBA" id="ARBA00022737"/>
    </source>
</evidence>
<feature type="compositionally biased region" description="Acidic residues" evidence="7">
    <location>
        <begin position="527"/>
        <end position="554"/>
    </location>
</feature>
<dbReference type="EMBL" id="JBBPFD010000243">
    <property type="protein sequence ID" value="KAK7879548.1"/>
    <property type="molecule type" value="Genomic_DNA"/>
</dbReference>
<proteinExistence type="inferred from homology"/>
<dbReference type="GO" id="GO:0019887">
    <property type="term" value="F:protein kinase regulator activity"/>
    <property type="evidence" value="ECO:0007669"/>
    <property type="project" value="TreeGrafter"/>
</dbReference>
<accession>A0AAW0MK56</accession>
<dbReference type="GO" id="GO:0031588">
    <property type="term" value="C:nucleotide-activated protein kinase complex"/>
    <property type="evidence" value="ECO:0007669"/>
    <property type="project" value="TreeGrafter"/>
</dbReference>
<evidence type="ECO:0000256" key="1">
    <source>
        <dbReference type="ARBA" id="ARBA00006750"/>
    </source>
</evidence>
<feature type="compositionally biased region" description="Acidic residues" evidence="7">
    <location>
        <begin position="693"/>
        <end position="709"/>
    </location>
</feature>
<dbReference type="SMART" id="SM00116">
    <property type="entry name" value="CBS"/>
    <property type="match status" value="3"/>
</dbReference>
<dbReference type="SUPFAM" id="SSF54631">
    <property type="entry name" value="CBS-domain pair"/>
    <property type="match status" value="2"/>
</dbReference>
<dbReference type="PROSITE" id="PS51371">
    <property type="entry name" value="CBS"/>
    <property type="match status" value="2"/>
</dbReference>
<feature type="region of interest" description="Disordered" evidence="7">
    <location>
        <begin position="501"/>
        <end position="722"/>
    </location>
</feature>
<protein>
    <recommendedName>
        <fullName evidence="8">CBS domain-containing protein</fullName>
    </recommendedName>
</protein>
<reference evidence="10" key="1">
    <citation type="submission" date="2024-04" db="EMBL/GenBank/DDBJ databases">
        <title>Salinicola lusitanus LLJ914,a marine bacterium isolated from the Okinawa Trough.</title>
        <authorList>
            <person name="Li J."/>
        </authorList>
    </citation>
    <scope>NUCLEOTIDE SEQUENCE [LARGE SCALE GENOMIC DNA]</scope>
</reference>
<feature type="region of interest" description="Disordered" evidence="7">
    <location>
        <begin position="132"/>
        <end position="199"/>
    </location>
</feature>
<feature type="compositionally biased region" description="Basic residues" evidence="7">
    <location>
        <begin position="652"/>
        <end position="663"/>
    </location>
</feature>
<comment type="similarity">
    <text evidence="1">Belongs to the 5'-AMP-activated protein kinase gamma subunit family.</text>
</comment>
<evidence type="ECO:0000259" key="8">
    <source>
        <dbReference type="PROSITE" id="PS51371"/>
    </source>
</evidence>
<keyword evidence="2" id="KW-0677">Repeat</keyword>
<dbReference type="GO" id="GO:0006633">
    <property type="term" value="P:fatty acid biosynthetic process"/>
    <property type="evidence" value="ECO:0007669"/>
    <property type="project" value="UniProtKB-KW"/>
</dbReference>
<evidence type="ECO:0000256" key="7">
    <source>
        <dbReference type="SAM" id="MobiDB-lite"/>
    </source>
</evidence>
<dbReference type="PANTHER" id="PTHR13780:SF122">
    <property type="entry name" value="5'-AMP-ACTIVATED PROTEIN KINASE SUBUNIT GAMMA-2"/>
    <property type="match status" value="1"/>
</dbReference>
<organism evidence="9 10">
    <name type="scientific">Mugilogobius chulae</name>
    <name type="common">yellowstripe goby</name>
    <dbReference type="NCBI Taxonomy" id="88201"/>
    <lineage>
        <taxon>Eukaryota</taxon>
        <taxon>Metazoa</taxon>
        <taxon>Chordata</taxon>
        <taxon>Craniata</taxon>
        <taxon>Vertebrata</taxon>
        <taxon>Euteleostomi</taxon>
        <taxon>Actinopterygii</taxon>
        <taxon>Neopterygii</taxon>
        <taxon>Teleostei</taxon>
        <taxon>Neoteleostei</taxon>
        <taxon>Acanthomorphata</taxon>
        <taxon>Gobiaria</taxon>
        <taxon>Gobiiformes</taxon>
        <taxon>Gobioidei</taxon>
        <taxon>Gobiidae</taxon>
        <taxon>Gobionellinae</taxon>
        <taxon>Mugilogobius</taxon>
    </lineage>
</organism>
<keyword evidence="4" id="KW-0276">Fatty acid metabolism</keyword>
<feature type="compositionally biased region" description="Pro residues" evidence="7">
    <location>
        <begin position="139"/>
        <end position="149"/>
    </location>
</feature>
<dbReference type="InterPro" id="IPR046342">
    <property type="entry name" value="CBS_dom_sf"/>
</dbReference>
<dbReference type="AlphaFoldDB" id="A0AAW0MK56"/>
<feature type="domain" description="CBS" evidence="8">
    <location>
        <begin position="383"/>
        <end position="444"/>
    </location>
</feature>
<evidence type="ECO:0000256" key="3">
    <source>
        <dbReference type="ARBA" id="ARBA00023122"/>
    </source>
</evidence>
<dbReference type="Proteomes" id="UP001460270">
    <property type="component" value="Unassembled WGS sequence"/>
</dbReference>
<dbReference type="GO" id="GO:0016208">
    <property type="term" value="F:AMP binding"/>
    <property type="evidence" value="ECO:0007669"/>
    <property type="project" value="TreeGrafter"/>
</dbReference>